<organism evidence="2">
    <name type="scientific">Rhizophora mucronata</name>
    <name type="common">Asiatic mangrove</name>
    <dbReference type="NCBI Taxonomy" id="61149"/>
    <lineage>
        <taxon>Eukaryota</taxon>
        <taxon>Viridiplantae</taxon>
        <taxon>Streptophyta</taxon>
        <taxon>Embryophyta</taxon>
        <taxon>Tracheophyta</taxon>
        <taxon>Spermatophyta</taxon>
        <taxon>Magnoliopsida</taxon>
        <taxon>eudicotyledons</taxon>
        <taxon>Gunneridae</taxon>
        <taxon>Pentapetalae</taxon>
        <taxon>rosids</taxon>
        <taxon>fabids</taxon>
        <taxon>Malpighiales</taxon>
        <taxon>Rhizophoraceae</taxon>
        <taxon>Rhizophora</taxon>
    </lineage>
</organism>
<name>A0A2P2Q0Z0_RHIMU</name>
<dbReference type="EMBL" id="GGEC01080138">
    <property type="protein sequence ID" value="MBX60622.1"/>
    <property type="molecule type" value="Transcribed_RNA"/>
</dbReference>
<keyword evidence="1" id="KW-1133">Transmembrane helix</keyword>
<evidence type="ECO:0000256" key="1">
    <source>
        <dbReference type="SAM" id="Phobius"/>
    </source>
</evidence>
<proteinExistence type="predicted"/>
<evidence type="ECO:0000313" key="2">
    <source>
        <dbReference type="EMBL" id="MBX60622.1"/>
    </source>
</evidence>
<protein>
    <submittedName>
        <fullName evidence="2">Uncharacterized protein</fullName>
    </submittedName>
</protein>
<dbReference type="AlphaFoldDB" id="A0A2P2Q0Z0"/>
<sequence>MALSSPPMPLFMVNLHFVPLLSLEILSLTSMVGFGSPFNLYLEC</sequence>
<keyword evidence="1" id="KW-0472">Membrane</keyword>
<feature type="transmembrane region" description="Helical" evidence="1">
    <location>
        <begin position="20"/>
        <end position="42"/>
    </location>
</feature>
<reference evidence="2" key="1">
    <citation type="submission" date="2018-02" db="EMBL/GenBank/DDBJ databases">
        <title>Rhizophora mucronata_Transcriptome.</title>
        <authorList>
            <person name="Meera S.P."/>
            <person name="Sreeshan A."/>
            <person name="Augustine A."/>
        </authorList>
    </citation>
    <scope>NUCLEOTIDE SEQUENCE</scope>
    <source>
        <tissue evidence="2">Leaf</tissue>
    </source>
</reference>
<accession>A0A2P2Q0Z0</accession>
<keyword evidence="1" id="KW-0812">Transmembrane</keyword>